<evidence type="ECO:0000313" key="1">
    <source>
        <dbReference type="EMBL" id="MBX70119.1"/>
    </source>
</evidence>
<sequence>MEGCMAAAKEKCAGFAKDKCWRPFSDARIAGVRLQAVKKLVGLVSTPERSSRSVWVALMGADDCGFGFTNYRASELLARDPKYEWFFKRS</sequence>
<dbReference type="AlphaFoldDB" id="A0A2P2QSY2"/>
<organism evidence="1">
    <name type="scientific">Rhizophora mucronata</name>
    <name type="common">Asiatic mangrove</name>
    <dbReference type="NCBI Taxonomy" id="61149"/>
    <lineage>
        <taxon>Eukaryota</taxon>
        <taxon>Viridiplantae</taxon>
        <taxon>Streptophyta</taxon>
        <taxon>Embryophyta</taxon>
        <taxon>Tracheophyta</taxon>
        <taxon>Spermatophyta</taxon>
        <taxon>Magnoliopsida</taxon>
        <taxon>eudicotyledons</taxon>
        <taxon>Gunneridae</taxon>
        <taxon>Pentapetalae</taxon>
        <taxon>rosids</taxon>
        <taxon>fabids</taxon>
        <taxon>Malpighiales</taxon>
        <taxon>Rhizophoraceae</taxon>
        <taxon>Rhizophora</taxon>
    </lineage>
</organism>
<reference evidence="1" key="1">
    <citation type="submission" date="2018-02" db="EMBL/GenBank/DDBJ databases">
        <title>Rhizophora mucronata_Transcriptome.</title>
        <authorList>
            <person name="Meera S.P."/>
            <person name="Sreeshan A."/>
            <person name="Augustine A."/>
        </authorList>
    </citation>
    <scope>NUCLEOTIDE SEQUENCE</scope>
    <source>
        <tissue evidence="1">Leaf</tissue>
    </source>
</reference>
<name>A0A2P2QSY2_RHIMU</name>
<dbReference type="PANTHER" id="PTHR36773">
    <property type="entry name" value="EXPRESSED PROTEIN"/>
    <property type="match status" value="1"/>
</dbReference>
<dbReference type="GO" id="GO:0009536">
    <property type="term" value="C:plastid"/>
    <property type="evidence" value="ECO:0007669"/>
    <property type="project" value="TreeGrafter"/>
</dbReference>
<accession>A0A2P2QSY2</accession>
<proteinExistence type="predicted"/>
<protein>
    <submittedName>
        <fullName evidence="1">Uncharacterized protein LOC105126802</fullName>
    </submittedName>
</protein>
<dbReference type="PANTHER" id="PTHR36773:SF1">
    <property type="entry name" value="EXPRESSED PROTEIN"/>
    <property type="match status" value="1"/>
</dbReference>
<dbReference type="EMBL" id="GGEC01089635">
    <property type="protein sequence ID" value="MBX70119.1"/>
    <property type="molecule type" value="Transcribed_RNA"/>
</dbReference>